<comment type="caution">
    <text evidence="1">The sequence shown here is derived from an EMBL/GenBank/DDBJ whole genome shotgun (WGS) entry which is preliminary data.</text>
</comment>
<organism evidence="1 3">
    <name type="scientific">Paramecium octaurelia</name>
    <dbReference type="NCBI Taxonomy" id="43137"/>
    <lineage>
        <taxon>Eukaryota</taxon>
        <taxon>Sar</taxon>
        <taxon>Alveolata</taxon>
        <taxon>Ciliophora</taxon>
        <taxon>Intramacronucleata</taxon>
        <taxon>Oligohymenophorea</taxon>
        <taxon>Peniculida</taxon>
        <taxon>Parameciidae</taxon>
        <taxon>Paramecium</taxon>
    </lineage>
</organism>
<evidence type="ECO:0000313" key="2">
    <source>
        <dbReference type="EMBL" id="CAD8213783.1"/>
    </source>
</evidence>
<dbReference type="EMBL" id="CAJJDP010000166">
    <property type="protein sequence ID" value="CAD8213783.1"/>
    <property type="molecule type" value="Genomic_DNA"/>
</dbReference>
<gene>
    <name evidence="1" type="ORF">POCTA_138.1.T1630083</name>
    <name evidence="2" type="ORF">POCTA_138.1.T1630084</name>
</gene>
<evidence type="ECO:0000313" key="1">
    <source>
        <dbReference type="EMBL" id="CAD8213781.1"/>
    </source>
</evidence>
<keyword evidence="3" id="KW-1185">Reference proteome</keyword>
<sequence length="152" mass="17985">MSKLLEFKISNVVNLKLWPNPRTTIIANIYFFGYCEIELHIQGIKEVSAIYCRCSWRLFVTKLIVDGVVKSFIFGENRRTCDLIIGQWRKIVRDEDIQQQFLEMRYLIELPAGDDPLVKTSDYLQHDLGFTTFQDELQHNVIKRVPHDKYML</sequence>
<evidence type="ECO:0000313" key="3">
    <source>
        <dbReference type="Proteomes" id="UP000683925"/>
    </source>
</evidence>
<dbReference type="EMBL" id="CAJJDP010000166">
    <property type="protein sequence ID" value="CAD8213781.1"/>
    <property type="molecule type" value="Genomic_DNA"/>
</dbReference>
<reference evidence="1" key="1">
    <citation type="submission" date="2021-01" db="EMBL/GenBank/DDBJ databases">
        <authorList>
            <consortium name="Genoscope - CEA"/>
            <person name="William W."/>
        </authorList>
    </citation>
    <scope>NUCLEOTIDE SEQUENCE</scope>
</reference>
<dbReference type="AlphaFoldDB" id="A0A8S1YK34"/>
<accession>A0A8S1YK34</accession>
<protein>
    <submittedName>
        <fullName evidence="1">Uncharacterized protein</fullName>
    </submittedName>
</protein>
<dbReference type="Proteomes" id="UP000683925">
    <property type="component" value="Unassembled WGS sequence"/>
</dbReference>
<proteinExistence type="predicted"/>
<name>A0A8S1YK34_PAROT</name>